<organism evidence="2">
    <name type="scientific">Harpegnathos saltator</name>
    <name type="common">Jerdon's jumping ant</name>
    <dbReference type="NCBI Taxonomy" id="610380"/>
    <lineage>
        <taxon>Eukaryota</taxon>
        <taxon>Metazoa</taxon>
        <taxon>Ecdysozoa</taxon>
        <taxon>Arthropoda</taxon>
        <taxon>Hexapoda</taxon>
        <taxon>Insecta</taxon>
        <taxon>Pterygota</taxon>
        <taxon>Neoptera</taxon>
        <taxon>Endopterygota</taxon>
        <taxon>Hymenoptera</taxon>
        <taxon>Apocrita</taxon>
        <taxon>Aculeata</taxon>
        <taxon>Formicoidea</taxon>
        <taxon>Formicidae</taxon>
        <taxon>Ponerinae</taxon>
        <taxon>Ponerini</taxon>
        <taxon>Harpegnathos</taxon>
    </lineage>
</organism>
<name>E2C6X2_HARSA</name>
<keyword evidence="2" id="KW-1185">Reference proteome</keyword>
<proteinExistence type="predicted"/>
<accession>E2C6X2</accession>
<protein>
    <submittedName>
        <fullName evidence="1">Uncharacterized protein</fullName>
    </submittedName>
</protein>
<dbReference type="EMBL" id="GL453220">
    <property type="protein sequence ID" value="EFN76308.1"/>
    <property type="molecule type" value="Genomic_DNA"/>
</dbReference>
<evidence type="ECO:0000313" key="2">
    <source>
        <dbReference type="Proteomes" id="UP000008237"/>
    </source>
</evidence>
<reference evidence="1 2" key="1">
    <citation type="journal article" date="2010" name="Science">
        <title>Genomic comparison of the ants Camponotus floridanus and Harpegnathos saltator.</title>
        <authorList>
            <person name="Bonasio R."/>
            <person name="Zhang G."/>
            <person name="Ye C."/>
            <person name="Mutti N.S."/>
            <person name="Fang X."/>
            <person name="Qin N."/>
            <person name="Donahue G."/>
            <person name="Yang P."/>
            <person name="Li Q."/>
            <person name="Li C."/>
            <person name="Zhang P."/>
            <person name="Huang Z."/>
            <person name="Berger S.L."/>
            <person name="Reinberg D."/>
            <person name="Wang J."/>
            <person name="Liebig J."/>
        </authorList>
    </citation>
    <scope>NUCLEOTIDE SEQUENCE [LARGE SCALE GENOMIC DNA]</scope>
    <source>
        <strain evidence="1 2">R22 G/1</strain>
    </source>
</reference>
<dbReference type="Proteomes" id="UP000008237">
    <property type="component" value="Unassembled WGS sequence"/>
</dbReference>
<dbReference type="InParanoid" id="E2C6X2"/>
<feature type="non-terminal residue" evidence="1">
    <location>
        <position position="21"/>
    </location>
</feature>
<dbReference type="AlphaFoldDB" id="E2C6X2"/>
<sequence length="21" mass="2540">MLDSRSRDVRLTFNRCSIDVR</sequence>
<evidence type="ECO:0000313" key="1">
    <source>
        <dbReference type="EMBL" id="EFN76308.1"/>
    </source>
</evidence>
<gene>
    <name evidence="1" type="ORF">EAI_10834</name>
</gene>